<keyword evidence="1" id="KW-1133">Transmembrane helix</keyword>
<keyword evidence="1" id="KW-0812">Transmembrane</keyword>
<name>A0ABQ9H2R4_9NEOP</name>
<evidence type="ECO:0000256" key="1">
    <source>
        <dbReference type="SAM" id="Phobius"/>
    </source>
</evidence>
<gene>
    <name evidence="2" type="ORF">PR048_019175</name>
</gene>
<feature type="transmembrane region" description="Helical" evidence="1">
    <location>
        <begin position="19"/>
        <end position="40"/>
    </location>
</feature>
<accession>A0ABQ9H2R4</accession>
<keyword evidence="1" id="KW-0472">Membrane</keyword>
<evidence type="ECO:0000313" key="2">
    <source>
        <dbReference type="EMBL" id="KAJ8878594.1"/>
    </source>
</evidence>
<sequence length="74" mass="8229">MPLYCAFCSNHSSAGRVVLILHTSFVAVGAIFDVAVWYYIKDVKIFDEEIELHSVKGNEDAVQEKLITPKGNNS</sequence>
<reference evidence="2 3" key="1">
    <citation type="submission" date="2023-02" db="EMBL/GenBank/DDBJ databases">
        <title>LHISI_Scaffold_Assembly.</title>
        <authorList>
            <person name="Stuart O.P."/>
            <person name="Cleave R."/>
            <person name="Magrath M.J.L."/>
            <person name="Mikheyev A.S."/>
        </authorList>
    </citation>
    <scope>NUCLEOTIDE SEQUENCE [LARGE SCALE GENOMIC DNA]</scope>
    <source>
        <strain evidence="2">Daus_M_001</strain>
        <tissue evidence="2">Leg muscle</tissue>
    </source>
</reference>
<keyword evidence="3" id="KW-1185">Reference proteome</keyword>
<dbReference type="EMBL" id="JARBHB010000007">
    <property type="protein sequence ID" value="KAJ8878594.1"/>
    <property type="molecule type" value="Genomic_DNA"/>
</dbReference>
<dbReference type="Proteomes" id="UP001159363">
    <property type="component" value="Chromosome 6"/>
</dbReference>
<evidence type="ECO:0000313" key="3">
    <source>
        <dbReference type="Proteomes" id="UP001159363"/>
    </source>
</evidence>
<protein>
    <submittedName>
        <fullName evidence="2">Uncharacterized protein</fullName>
    </submittedName>
</protein>
<proteinExistence type="predicted"/>
<comment type="caution">
    <text evidence="2">The sequence shown here is derived from an EMBL/GenBank/DDBJ whole genome shotgun (WGS) entry which is preliminary data.</text>
</comment>
<organism evidence="2 3">
    <name type="scientific">Dryococelus australis</name>
    <dbReference type="NCBI Taxonomy" id="614101"/>
    <lineage>
        <taxon>Eukaryota</taxon>
        <taxon>Metazoa</taxon>
        <taxon>Ecdysozoa</taxon>
        <taxon>Arthropoda</taxon>
        <taxon>Hexapoda</taxon>
        <taxon>Insecta</taxon>
        <taxon>Pterygota</taxon>
        <taxon>Neoptera</taxon>
        <taxon>Polyneoptera</taxon>
        <taxon>Phasmatodea</taxon>
        <taxon>Verophasmatodea</taxon>
        <taxon>Anareolatae</taxon>
        <taxon>Phasmatidae</taxon>
        <taxon>Eurycanthinae</taxon>
        <taxon>Dryococelus</taxon>
    </lineage>
</organism>